<sequence>MDLRIKEFMSERNVTSAWLANKVGISKVAVSNIVTGKSSPSLDNIIKIADVLNVSIAELIGEEKNDNTITCPHCGKKIKIEKGE</sequence>
<gene>
    <name evidence="3" type="ORF">DWX97_21160</name>
</gene>
<evidence type="ECO:0000313" key="4">
    <source>
        <dbReference type="Proteomes" id="UP000283341"/>
    </source>
</evidence>
<dbReference type="AlphaFoldDB" id="A0A412IA82"/>
<keyword evidence="1" id="KW-0238">DNA-binding</keyword>
<dbReference type="InterPro" id="IPR010982">
    <property type="entry name" value="Lambda_DNA-bd_dom_sf"/>
</dbReference>
<dbReference type="PANTHER" id="PTHR46558:SF11">
    <property type="entry name" value="HTH-TYPE TRANSCRIPTIONAL REGULATOR XRE"/>
    <property type="match status" value="1"/>
</dbReference>
<dbReference type="InterPro" id="IPR001387">
    <property type="entry name" value="Cro/C1-type_HTH"/>
</dbReference>
<dbReference type="SUPFAM" id="SSF47413">
    <property type="entry name" value="lambda repressor-like DNA-binding domains"/>
    <property type="match status" value="1"/>
</dbReference>
<dbReference type="Pfam" id="PF01381">
    <property type="entry name" value="HTH_3"/>
    <property type="match status" value="1"/>
</dbReference>
<evidence type="ECO:0000259" key="2">
    <source>
        <dbReference type="PROSITE" id="PS50943"/>
    </source>
</evidence>
<dbReference type="RefSeq" id="WP_118403566.1">
    <property type="nucleotide sequence ID" value="NZ_JADNFX010000018.1"/>
</dbReference>
<dbReference type="SMART" id="SM00530">
    <property type="entry name" value="HTH_XRE"/>
    <property type="match status" value="1"/>
</dbReference>
<organism evidence="3 4">
    <name type="scientific">Bacteroides cellulosilyticus</name>
    <dbReference type="NCBI Taxonomy" id="246787"/>
    <lineage>
        <taxon>Bacteria</taxon>
        <taxon>Pseudomonadati</taxon>
        <taxon>Bacteroidota</taxon>
        <taxon>Bacteroidia</taxon>
        <taxon>Bacteroidales</taxon>
        <taxon>Bacteroidaceae</taxon>
        <taxon>Bacteroides</taxon>
    </lineage>
</organism>
<dbReference type="PANTHER" id="PTHR46558">
    <property type="entry name" value="TRACRIPTIONAL REGULATORY PROTEIN-RELATED-RELATED"/>
    <property type="match status" value="1"/>
</dbReference>
<comment type="caution">
    <text evidence="3">The sequence shown here is derived from an EMBL/GenBank/DDBJ whole genome shotgun (WGS) entry which is preliminary data.</text>
</comment>
<evidence type="ECO:0000313" key="3">
    <source>
        <dbReference type="EMBL" id="RGS33676.1"/>
    </source>
</evidence>
<evidence type="ECO:0000256" key="1">
    <source>
        <dbReference type="ARBA" id="ARBA00023125"/>
    </source>
</evidence>
<dbReference type="EMBL" id="QRVJ01000027">
    <property type="protein sequence ID" value="RGS33676.1"/>
    <property type="molecule type" value="Genomic_DNA"/>
</dbReference>
<dbReference type="GO" id="GO:0003677">
    <property type="term" value="F:DNA binding"/>
    <property type="evidence" value="ECO:0007669"/>
    <property type="project" value="UniProtKB-KW"/>
</dbReference>
<reference evidence="3 4" key="1">
    <citation type="submission" date="2018-08" db="EMBL/GenBank/DDBJ databases">
        <title>A genome reference for cultivated species of the human gut microbiota.</title>
        <authorList>
            <person name="Zou Y."/>
            <person name="Xue W."/>
            <person name="Luo G."/>
        </authorList>
    </citation>
    <scope>NUCLEOTIDE SEQUENCE [LARGE SCALE GENOMIC DNA]</scope>
    <source>
        <strain evidence="3 4">AF22-3AC</strain>
    </source>
</reference>
<name>A0A412IA82_9BACE</name>
<dbReference type="Gene3D" id="1.10.260.40">
    <property type="entry name" value="lambda repressor-like DNA-binding domains"/>
    <property type="match status" value="1"/>
</dbReference>
<feature type="domain" description="HTH cro/C1-type" evidence="2">
    <location>
        <begin position="5"/>
        <end position="59"/>
    </location>
</feature>
<accession>A0A412IA82</accession>
<proteinExistence type="predicted"/>
<dbReference type="PROSITE" id="PS50943">
    <property type="entry name" value="HTH_CROC1"/>
    <property type="match status" value="1"/>
</dbReference>
<dbReference type="Proteomes" id="UP000283341">
    <property type="component" value="Unassembled WGS sequence"/>
</dbReference>
<dbReference type="CDD" id="cd00093">
    <property type="entry name" value="HTH_XRE"/>
    <property type="match status" value="1"/>
</dbReference>
<protein>
    <submittedName>
        <fullName evidence="3">XRE family transcriptional regulator</fullName>
    </submittedName>
</protein>